<evidence type="ECO:0000256" key="5">
    <source>
        <dbReference type="ARBA" id="ARBA00022759"/>
    </source>
</evidence>
<feature type="region of interest" description="Disordered" evidence="8">
    <location>
        <begin position="447"/>
        <end position="470"/>
    </location>
</feature>
<evidence type="ECO:0000313" key="10">
    <source>
        <dbReference type="EMBL" id="GMF55341.1"/>
    </source>
</evidence>
<keyword evidence="3" id="KW-0548">Nucleotidyltransferase</keyword>
<dbReference type="PANTHER" id="PTHR24559">
    <property type="entry name" value="TRANSPOSON TY3-I GAG-POL POLYPROTEIN"/>
    <property type="match status" value="1"/>
</dbReference>
<dbReference type="SUPFAM" id="SSF56672">
    <property type="entry name" value="DNA/RNA polymerases"/>
    <property type="match status" value="1"/>
</dbReference>
<dbReference type="Gene3D" id="3.10.10.10">
    <property type="entry name" value="HIV Type 1 Reverse Transcriptase, subunit A, domain 1"/>
    <property type="match status" value="1"/>
</dbReference>
<feature type="compositionally biased region" description="Basic and acidic residues" evidence="8">
    <location>
        <begin position="812"/>
        <end position="829"/>
    </location>
</feature>
<dbReference type="PROSITE" id="PS50994">
    <property type="entry name" value="INTEGRASE"/>
    <property type="match status" value="1"/>
</dbReference>
<sequence length="1438" mass="157756">MATGCRRPRDEVYAGDGSGRAGEDGRGRDGAVGNDGERQQPRRVPAPVQTQQRDGLEEMDWWDALTHRQQRAMMKRFMLQPPAAAPAPQPEIIQMPAPSPAQEHPSRRKMKRLHLEYFRGTTGESVEAWFATIPHEVERQEGLGGDTWTAAELYYGAAAHPKDGAMNRLIMMTENMREEDKNLAYLVQMMRKKYGRRDNMFRIQLRLATRVQPPGERLSDFAASLTSIGFEKRVPAESYVEAFINGINIETPAKKKLPTIESMEQLDWKKLGLGFGDSDEAPPSFDTEGTAISGLANTAQKYPFSLAALRALMLVAGIGRQDATGGKPAASKTKVARTLEVKGEDVQQASLDNQQQEQRSRSAAWQNPVGGYTGAYGSGVGGSGYGPVGGRGGGRGSGHGGGFGGRAVCGGQEVTVRRTPTSKRRTKREKGWQRLTKVMSDGGRKAVDVLAPSGQPKGKSGGTGGANQGKCVRKEEGDAEMLVQCEQQASSMAQTATRGILVEETEVKNADEKLNGTEVDMELGAVPVPMEKVSDQGAIPESVESSVVAQCGSTVANDSTKAEEQLLIPDGVRRQTEKINGGRTAAARRRHRRAEGIVVAVHGILAAEVRERREERAKVLRVLMRQGIAELRERADLKQQRHSRREAQITAVAVKKAEAARSQHVDSIGTTMPTAKQQTEERTEEEWLAAIRAPVDLVEGFGGGTSRVLGVWRFVGTTQYQQRITIDALLVEGQGDGLLIGEDWIVEHQIKMDFGSRELKYHDEKGQKVILPFTCHGVSPLQQASQERRSVVRDVPAQPDIETAPTGRPHRGHSEGRNGERRGVELGRPTRDLPALQALGTWIPTDDDMQILSHNGELERAMVAEWIAMLKKGDAAPLANEDKLDIGDMEAADKDLGIPLLRQYADIVEKKQGCPPLAQVNVEHPINTGNTAPIMLRRRRHAVSDNLLIDKEVAEMLSNKVIEPREGAWGFPLLIVRKKDESVRFCIDYRSLNAVTVKDVNPLPRIDETLEALHGSQRFTSLDLHSGYWQLAVAKEDRAKTAFTTRRGLFQFLRMPFGLCNPPSTFQRLMDCVLRGLTWVCCLVYHDTVVIFAKGTVAQHVVELAVVLERISEAGLSLKASKCSFATTKMECLGHDLTPDGIQPTDRLIMVIVDFPRPEDDMQENHVADALSRGPVPAAGGRADDAERLDDDPVLGAQPEPETISDSMEMNVDSAVQSVVESAAIRRVEAAELGIVQFTDDDIKREQEQSVMVESLLRKGAYRGQRAYHDGDGLVRAEVEGGGRIILPVVYWALAFKEAHDSIWAGHLRGPPTVRTGDVCDRWAIDVAGPLPVTAAGNRYVITVVEYTTRFAVAAAVSEHTAKEIARFLMDKPVLVFGPMREIMMDGAMEFGSKATAELLELMQVKRLTPVPALQTKVAWISGEISLNPEGYCESLRG</sequence>
<evidence type="ECO:0000256" key="3">
    <source>
        <dbReference type="ARBA" id="ARBA00022695"/>
    </source>
</evidence>
<dbReference type="InterPro" id="IPR000477">
    <property type="entry name" value="RT_dom"/>
</dbReference>
<dbReference type="InterPro" id="IPR036397">
    <property type="entry name" value="RNaseH_sf"/>
</dbReference>
<dbReference type="GO" id="GO:0003676">
    <property type="term" value="F:nucleic acid binding"/>
    <property type="evidence" value="ECO:0007669"/>
    <property type="project" value="InterPro"/>
</dbReference>
<keyword evidence="4" id="KW-0540">Nuclease</keyword>
<dbReference type="InterPro" id="IPR043502">
    <property type="entry name" value="DNA/RNA_pol_sf"/>
</dbReference>
<dbReference type="GO" id="GO:0015074">
    <property type="term" value="P:DNA integration"/>
    <property type="evidence" value="ECO:0007669"/>
    <property type="project" value="InterPro"/>
</dbReference>
<protein>
    <submittedName>
        <fullName evidence="10">Unnamed protein product</fullName>
    </submittedName>
</protein>
<dbReference type="InterPro" id="IPR012337">
    <property type="entry name" value="RNaseH-like_sf"/>
</dbReference>
<dbReference type="Proteomes" id="UP001165121">
    <property type="component" value="Unassembled WGS sequence"/>
</dbReference>
<dbReference type="GO" id="GO:0006508">
    <property type="term" value="P:proteolysis"/>
    <property type="evidence" value="ECO:0007669"/>
    <property type="project" value="UniProtKB-KW"/>
</dbReference>
<feature type="region of interest" description="Disordered" evidence="8">
    <location>
        <begin position="1172"/>
        <end position="1202"/>
    </location>
</feature>
<keyword evidence="1" id="KW-0645">Protease</keyword>
<proteinExistence type="predicted"/>
<dbReference type="PANTHER" id="PTHR24559:SF444">
    <property type="entry name" value="REVERSE TRANSCRIPTASE DOMAIN-CONTAINING PROTEIN"/>
    <property type="match status" value="1"/>
</dbReference>
<feature type="region of interest" description="Disordered" evidence="8">
    <location>
        <begin position="344"/>
        <end position="368"/>
    </location>
</feature>
<evidence type="ECO:0000259" key="9">
    <source>
        <dbReference type="PROSITE" id="PS50994"/>
    </source>
</evidence>
<dbReference type="GO" id="GO:0003964">
    <property type="term" value="F:RNA-directed DNA polymerase activity"/>
    <property type="evidence" value="ECO:0007669"/>
    <property type="project" value="UniProtKB-KW"/>
</dbReference>
<dbReference type="InterPro" id="IPR001584">
    <property type="entry name" value="Integrase_cat-core"/>
</dbReference>
<keyword evidence="11" id="KW-1185">Reference proteome</keyword>
<feature type="region of interest" description="Disordered" evidence="8">
    <location>
        <begin position="784"/>
        <end position="829"/>
    </location>
</feature>
<evidence type="ECO:0000256" key="2">
    <source>
        <dbReference type="ARBA" id="ARBA00022679"/>
    </source>
</evidence>
<evidence type="ECO:0000256" key="7">
    <source>
        <dbReference type="ARBA" id="ARBA00022918"/>
    </source>
</evidence>
<evidence type="ECO:0000256" key="6">
    <source>
        <dbReference type="ARBA" id="ARBA00022801"/>
    </source>
</evidence>
<keyword evidence="5" id="KW-0255">Endonuclease</keyword>
<feature type="region of interest" description="Disordered" evidence="8">
    <location>
        <begin position="1"/>
        <end position="55"/>
    </location>
</feature>
<dbReference type="FunFam" id="3.10.10.10:FF:000007">
    <property type="entry name" value="Retrovirus-related Pol polyprotein from transposon 17.6-like Protein"/>
    <property type="match status" value="1"/>
</dbReference>
<dbReference type="GO" id="GO:0004519">
    <property type="term" value="F:endonuclease activity"/>
    <property type="evidence" value="ECO:0007669"/>
    <property type="project" value="UniProtKB-KW"/>
</dbReference>
<keyword evidence="7" id="KW-0695">RNA-directed DNA polymerase</keyword>
<dbReference type="CDD" id="cd01647">
    <property type="entry name" value="RT_LTR"/>
    <property type="match status" value="1"/>
</dbReference>
<comment type="caution">
    <text evidence="10">The sequence shown here is derived from an EMBL/GenBank/DDBJ whole genome shotgun (WGS) entry which is preliminary data.</text>
</comment>
<dbReference type="Gene3D" id="3.30.420.10">
    <property type="entry name" value="Ribonuclease H-like superfamily/Ribonuclease H"/>
    <property type="match status" value="1"/>
</dbReference>
<dbReference type="InterPro" id="IPR053134">
    <property type="entry name" value="RNA-dir_DNA_polymerase"/>
</dbReference>
<organism evidence="10 11">
    <name type="scientific">Phytophthora fragariaefolia</name>
    <dbReference type="NCBI Taxonomy" id="1490495"/>
    <lineage>
        <taxon>Eukaryota</taxon>
        <taxon>Sar</taxon>
        <taxon>Stramenopiles</taxon>
        <taxon>Oomycota</taxon>
        <taxon>Peronosporomycetes</taxon>
        <taxon>Peronosporales</taxon>
        <taxon>Peronosporaceae</taxon>
        <taxon>Phytophthora</taxon>
    </lineage>
</organism>
<name>A0A9W6Y8N0_9STRA</name>
<feature type="compositionally biased region" description="Polar residues" evidence="8">
    <location>
        <begin position="347"/>
        <end position="365"/>
    </location>
</feature>
<evidence type="ECO:0000256" key="4">
    <source>
        <dbReference type="ARBA" id="ARBA00022722"/>
    </source>
</evidence>
<dbReference type="Pfam" id="PF00078">
    <property type="entry name" value="RVT_1"/>
    <property type="match status" value="1"/>
</dbReference>
<dbReference type="EMBL" id="BSXT01003700">
    <property type="protein sequence ID" value="GMF55341.1"/>
    <property type="molecule type" value="Genomic_DNA"/>
</dbReference>
<evidence type="ECO:0000313" key="11">
    <source>
        <dbReference type="Proteomes" id="UP001165121"/>
    </source>
</evidence>
<reference evidence="10" key="1">
    <citation type="submission" date="2023-04" db="EMBL/GenBank/DDBJ databases">
        <title>Phytophthora fragariaefolia NBRC 109709.</title>
        <authorList>
            <person name="Ichikawa N."/>
            <person name="Sato H."/>
            <person name="Tonouchi N."/>
        </authorList>
    </citation>
    <scope>NUCLEOTIDE SEQUENCE</scope>
    <source>
        <strain evidence="10">NBRC 109709</strain>
    </source>
</reference>
<dbReference type="GO" id="GO:0008233">
    <property type="term" value="F:peptidase activity"/>
    <property type="evidence" value="ECO:0007669"/>
    <property type="project" value="UniProtKB-KW"/>
</dbReference>
<gene>
    <name evidence="10" type="ORF">Pfra01_002329600</name>
</gene>
<evidence type="ECO:0000256" key="1">
    <source>
        <dbReference type="ARBA" id="ARBA00022670"/>
    </source>
</evidence>
<accession>A0A9W6Y8N0</accession>
<evidence type="ECO:0000256" key="8">
    <source>
        <dbReference type="SAM" id="MobiDB-lite"/>
    </source>
</evidence>
<keyword evidence="6" id="KW-0378">Hydrolase</keyword>
<keyword evidence="2" id="KW-0808">Transferase</keyword>
<feature type="domain" description="Integrase catalytic" evidence="9">
    <location>
        <begin position="1308"/>
        <end position="1438"/>
    </location>
</feature>
<dbReference type="Gene3D" id="3.30.70.270">
    <property type="match status" value="1"/>
</dbReference>
<dbReference type="InterPro" id="IPR043128">
    <property type="entry name" value="Rev_trsase/Diguanyl_cyclase"/>
</dbReference>
<feature type="compositionally biased region" description="Basic and acidic residues" evidence="8">
    <location>
        <begin position="21"/>
        <end position="40"/>
    </location>
</feature>
<dbReference type="SUPFAM" id="SSF53098">
    <property type="entry name" value="Ribonuclease H-like"/>
    <property type="match status" value="1"/>
</dbReference>